<evidence type="ECO:0000313" key="2">
    <source>
        <dbReference type="EMBL" id="KAF3541763.1"/>
    </source>
</evidence>
<comment type="caution">
    <text evidence="2">The sequence shown here is derived from an EMBL/GenBank/DDBJ whole genome shotgun (WGS) entry which is preliminary data.</text>
</comment>
<proteinExistence type="predicted"/>
<feature type="compositionally biased region" description="Basic and acidic residues" evidence="1">
    <location>
        <begin position="86"/>
        <end position="99"/>
    </location>
</feature>
<organism evidence="2 3">
    <name type="scientific">Brassica cretica</name>
    <name type="common">Mustard</name>
    <dbReference type="NCBI Taxonomy" id="69181"/>
    <lineage>
        <taxon>Eukaryota</taxon>
        <taxon>Viridiplantae</taxon>
        <taxon>Streptophyta</taxon>
        <taxon>Embryophyta</taxon>
        <taxon>Tracheophyta</taxon>
        <taxon>Spermatophyta</taxon>
        <taxon>Magnoliopsida</taxon>
        <taxon>eudicotyledons</taxon>
        <taxon>Gunneridae</taxon>
        <taxon>Pentapetalae</taxon>
        <taxon>rosids</taxon>
        <taxon>malvids</taxon>
        <taxon>Brassicales</taxon>
        <taxon>Brassicaceae</taxon>
        <taxon>Brassiceae</taxon>
        <taxon>Brassica</taxon>
    </lineage>
</organism>
<dbReference type="AlphaFoldDB" id="A0A8S9QPH1"/>
<evidence type="ECO:0000313" key="3">
    <source>
        <dbReference type="Proteomes" id="UP000712600"/>
    </source>
</evidence>
<evidence type="ECO:0000256" key="1">
    <source>
        <dbReference type="SAM" id="MobiDB-lite"/>
    </source>
</evidence>
<name>A0A8S9QPH1_BRACR</name>
<accession>A0A8S9QPH1</accession>
<protein>
    <submittedName>
        <fullName evidence="2">Uncharacterized protein</fullName>
    </submittedName>
</protein>
<dbReference type="Proteomes" id="UP000712600">
    <property type="component" value="Unassembled WGS sequence"/>
</dbReference>
<sequence length="155" mass="17375">MNLVAKLGYGIMCFSYYDFLDVDSNTAELKILSFKTSFRETASFTSSLVYIEFLKNDLRVLNSSVPQTTLGSKRDPWVQDIGDQPRVSRSEGSRETRHPTVHELLDDLKISGPNGPGPIKDFEKFISGHSCSQSEGQCDVLAQTISKNQHQELLK</sequence>
<feature type="region of interest" description="Disordered" evidence="1">
    <location>
        <begin position="68"/>
        <end position="99"/>
    </location>
</feature>
<gene>
    <name evidence="2" type="ORF">F2Q69_00023190</name>
</gene>
<dbReference type="EMBL" id="QGKX02001290">
    <property type="protein sequence ID" value="KAF3541763.1"/>
    <property type="molecule type" value="Genomic_DNA"/>
</dbReference>
<reference evidence="2" key="1">
    <citation type="submission" date="2019-12" db="EMBL/GenBank/DDBJ databases">
        <title>Genome sequencing and annotation of Brassica cretica.</title>
        <authorList>
            <person name="Studholme D.J."/>
            <person name="Sarris P."/>
        </authorList>
    </citation>
    <scope>NUCLEOTIDE SEQUENCE</scope>
    <source>
        <strain evidence="2">PFS-109/04</strain>
        <tissue evidence="2">Leaf</tissue>
    </source>
</reference>